<dbReference type="CDD" id="cd00063">
    <property type="entry name" value="FN3"/>
    <property type="match status" value="1"/>
</dbReference>
<dbReference type="STRING" id="1798374.A2Z33_05105"/>
<dbReference type="Gene3D" id="2.80.10.50">
    <property type="match status" value="1"/>
</dbReference>
<dbReference type="SUPFAM" id="SSF101898">
    <property type="entry name" value="NHL repeat"/>
    <property type="match status" value="1"/>
</dbReference>
<dbReference type="InterPro" id="IPR003961">
    <property type="entry name" value="FN3_dom"/>
</dbReference>
<dbReference type="AlphaFoldDB" id="A0A1F5YQD0"/>
<dbReference type="PANTHER" id="PTHR35580:SF1">
    <property type="entry name" value="PHYTASE-LIKE DOMAIN-CONTAINING PROTEIN"/>
    <property type="match status" value="1"/>
</dbReference>
<accession>A0A1F5YQD0</accession>
<dbReference type="PROSITE" id="PS50853">
    <property type="entry name" value="FN3"/>
    <property type="match status" value="1"/>
</dbReference>
<organism evidence="2 3">
    <name type="scientific">Candidatus Gottesmanbacteria bacterium RBG_16_52_11</name>
    <dbReference type="NCBI Taxonomy" id="1798374"/>
    <lineage>
        <taxon>Bacteria</taxon>
        <taxon>Candidatus Gottesmaniibacteriota</taxon>
    </lineage>
</organism>
<dbReference type="InterPro" id="IPR013783">
    <property type="entry name" value="Ig-like_fold"/>
</dbReference>
<reference evidence="2 3" key="1">
    <citation type="journal article" date="2016" name="Nat. Commun.">
        <title>Thousands of microbial genomes shed light on interconnected biogeochemical processes in an aquifer system.</title>
        <authorList>
            <person name="Anantharaman K."/>
            <person name="Brown C.T."/>
            <person name="Hug L.A."/>
            <person name="Sharon I."/>
            <person name="Castelle C.J."/>
            <person name="Probst A.J."/>
            <person name="Thomas B.C."/>
            <person name="Singh A."/>
            <person name="Wilkins M.J."/>
            <person name="Karaoz U."/>
            <person name="Brodie E.L."/>
            <person name="Williams K.H."/>
            <person name="Hubbard S.S."/>
            <person name="Banfield J.F."/>
        </authorList>
    </citation>
    <scope>NUCLEOTIDE SEQUENCE [LARGE SCALE GENOMIC DNA]</scope>
</reference>
<dbReference type="Gene3D" id="2.60.40.10">
    <property type="entry name" value="Immunoglobulins"/>
    <property type="match status" value="1"/>
</dbReference>
<proteinExistence type="predicted"/>
<sequence>MVTAPDQQHVSDVAVDASGNVYFTGSFYGTVNFNPAGSDEYTASGVGDVYITKYSSDGTYDWTKTYGAGGSDSGSHVGFDNSGNMYLLGGFSNTVDFNPGGDDGVLSDGGSLKSFLIKYTIDGTFVWVKLLQGSNQFEIEVSGSIFLVGSFQGTKDFDLEGTGDSHSSDSSTRDAFITKLDTDGNYFWTKTWGSTGADYAYSISLDNSENMYISGTFVDTVDFDPGSGTDNQVSLGLSDVFLTKYSSDGTYDWTKTYGTADDENISQNYLAVEPAGNSYIGGYTSLSGSCMAPPCSSGFLLKYDNDGTQVWTKSFDGADSNAPGPVAADASGNVYLAGYFGEGLDDSAPSIDLNPDGTPQVRTGTGAEEIFLVKYKNDGTFDWAYTIGGTTPWDPDWGYTFFETAIPNDVTVTDSGTLYITGTLSSGTGTGFVKDPDDVTHTINGINSDLDDYYNVILTKISAAASLSVSSSSISDLLNSNVFEAQSDTDTDEINVNQDVRITVSSGSNTDEVLINDGTVISSTDGLNINPSLLEVSIPELTQMQNLGSDDSLIGALQWGIPSIGLQFSEPITIKSYVGTQYDGETLEIKRSISGTSEWTTDGIVAPGTCVVDDGYCEFQTTKASYFAVLRNNVIEAAVSGSSSGDAYSCGDVKPIGVPDLFQIDTYNGKAALYFTPLADTDRYFISFSTKSFAEEHGADIILGNLGVQLFEANYLTPDTTYYFKVRGQNGCMPGDWSTTMKITTPNKHKKTPSIFYKYSFLLL</sequence>
<dbReference type="EMBL" id="MFJD01000008">
    <property type="protein sequence ID" value="OGG02410.1"/>
    <property type="molecule type" value="Genomic_DNA"/>
</dbReference>
<dbReference type="InterPro" id="IPR052918">
    <property type="entry name" value="Motility_Chemotaxis_Reg"/>
</dbReference>
<protein>
    <recommendedName>
        <fullName evidence="1">Fibronectin type-III domain-containing protein</fullName>
    </recommendedName>
</protein>
<feature type="domain" description="Fibronectin type-III" evidence="1">
    <location>
        <begin position="655"/>
        <end position="748"/>
    </location>
</feature>
<evidence type="ECO:0000313" key="2">
    <source>
        <dbReference type="EMBL" id="OGG02410.1"/>
    </source>
</evidence>
<dbReference type="SUPFAM" id="SSF49265">
    <property type="entry name" value="Fibronectin type III"/>
    <property type="match status" value="1"/>
</dbReference>
<name>A0A1F5YQD0_9BACT</name>
<evidence type="ECO:0000313" key="3">
    <source>
        <dbReference type="Proteomes" id="UP000178448"/>
    </source>
</evidence>
<evidence type="ECO:0000259" key="1">
    <source>
        <dbReference type="PROSITE" id="PS50853"/>
    </source>
</evidence>
<dbReference type="Proteomes" id="UP000178448">
    <property type="component" value="Unassembled WGS sequence"/>
</dbReference>
<dbReference type="InterPro" id="IPR036116">
    <property type="entry name" value="FN3_sf"/>
</dbReference>
<dbReference type="PANTHER" id="PTHR35580">
    <property type="entry name" value="CELL SURFACE GLYCOPROTEIN (S-LAYER PROTEIN)-LIKE PROTEIN"/>
    <property type="match status" value="1"/>
</dbReference>
<comment type="caution">
    <text evidence="2">The sequence shown here is derived from an EMBL/GenBank/DDBJ whole genome shotgun (WGS) entry which is preliminary data.</text>
</comment>
<gene>
    <name evidence="2" type="ORF">A2Z33_05105</name>
</gene>